<keyword evidence="4" id="KW-0539">Nucleus</keyword>
<evidence type="ECO:0000313" key="8">
    <source>
        <dbReference type="Proteomes" id="UP000605846"/>
    </source>
</evidence>
<dbReference type="GO" id="GO:0005634">
    <property type="term" value="C:nucleus"/>
    <property type="evidence" value="ECO:0007669"/>
    <property type="project" value="UniProtKB-SubCell"/>
</dbReference>
<keyword evidence="8" id="KW-1185">Reference proteome</keyword>
<dbReference type="InterPro" id="IPR021740">
    <property type="entry name" value="Velvet"/>
</dbReference>
<dbReference type="InterPro" id="IPR037525">
    <property type="entry name" value="Velvet_dom"/>
</dbReference>
<comment type="subcellular location">
    <subcellularLocation>
        <location evidence="1">Nucleus</location>
    </subcellularLocation>
</comment>
<feature type="compositionally biased region" description="Basic and acidic residues" evidence="5">
    <location>
        <begin position="263"/>
        <end position="279"/>
    </location>
</feature>
<comment type="caution">
    <text evidence="7">The sequence shown here is derived from an EMBL/GenBank/DDBJ whole genome shotgun (WGS) entry which is preliminary data.</text>
</comment>
<dbReference type="Pfam" id="PF11754">
    <property type="entry name" value="Velvet"/>
    <property type="match status" value="2"/>
</dbReference>
<feature type="compositionally biased region" description="Polar residues" evidence="5">
    <location>
        <begin position="378"/>
        <end position="394"/>
    </location>
</feature>
<dbReference type="AlphaFoldDB" id="A0A8H7BWP8"/>
<name>A0A8H7BWP8_9FUNG</name>
<feature type="compositionally biased region" description="Low complexity" evidence="5">
    <location>
        <begin position="356"/>
        <end position="365"/>
    </location>
</feature>
<feature type="compositionally biased region" description="Polar residues" evidence="5">
    <location>
        <begin position="323"/>
        <end position="345"/>
    </location>
</feature>
<evidence type="ECO:0000256" key="2">
    <source>
        <dbReference type="ARBA" id="ARBA00023015"/>
    </source>
</evidence>
<evidence type="ECO:0000256" key="1">
    <source>
        <dbReference type="ARBA" id="ARBA00004123"/>
    </source>
</evidence>
<evidence type="ECO:0000256" key="4">
    <source>
        <dbReference type="ARBA" id="ARBA00023242"/>
    </source>
</evidence>
<accession>A0A8H7BWP8</accession>
<proteinExistence type="predicted"/>
<evidence type="ECO:0000259" key="6">
    <source>
        <dbReference type="PROSITE" id="PS51821"/>
    </source>
</evidence>
<sequence length="491" mass="55125">MATISKQDNTTCTYRFISSSLVDLPEERGYELVIRQQPQRAKVSVINERDRRPIEPPPILQMHWLNCSAEDTKYVSKTGTKKKAFVVQSTQKTYSDDRKYLQSPFYFMVANLVPASDPTKLLLPSQDYLSGSTVSSLYRLRDIDNTDGGFFVFGDLAVKKEGKYQLQFSLFEIVEGVVQNRTTMLSDVFTVFVPKRFPGPLEATFLSRTFSDQGVKMRIRKEHRLQSSTTRKRKIDMNTDMSSSSTETTLHSSHGGRSSRRKSSPEDHSGTWQQEDTHTRKPSQQQFTFTNKFRYHYEPRDHPEYRQLSPSSSLSSDGERTMRSQSFGGPSATTHHVTNGWQPSFSMRPAPPPPAAAASSSTTPTRLFDPMSNPPSPTLTFTSQYTSSPPSCSASYDLHQSEATHSLPLPPPSGSTSAPSLEGHDHWRLPPLRAIMADVIPCRRSPLLLPAPIPMMHEQPQPWVPHGDVQPPSQRSNVSGMLGMSHLFAAR</sequence>
<organism evidence="7 8">
    <name type="scientific">Apophysomyces ossiformis</name>
    <dbReference type="NCBI Taxonomy" id="679940"/>
    <lineage>
        <taxon>Eukaryota</taxon>
        <taxon>Fungi</taxon>
        <taxon>Fungi incertae sedis</taxon>
        <taxon>Mucoromycota</taxon>
        <taxon>Mucoromycotina</taxon>
        <taxon>Mucoromycetes</taxon>
        <taxon>Mucorales</taxon>
        <taxon>Mucorineae</taxon>
        <taxon>Mucoraceae</taxon>
        <taxon>Apophysomyces</taxon>
    </lineage>
</organism>
<dbReference type="Proteomes" id="UP000605846">
    <property type="component" value="Unassembled WGS sequence"/>
</dbReference>
<dbReference type="OrthoDB" id="5599552at2759"/>
<keyword evidence="3" id="KW-0804">Transcription</keyword>
<feature type="region of interest" description="Disordered" evidence="5">
    <location>
        <begin position="300"/>
        <end position="425"/>
    </location>
</feature>
<dbReference type="PANTHER" id="PTHR33572:SF18">
    <property type="entry name" value="SPORE DEVELOPMENT REGULATOR VOSA"/>
    <property type="match status" value="1"/>
</dbReference>
<gene>
    <name evidence="7" type="ORF">EC973_001339</name>
</gene>
<feature type="domain" description="Velvet" evidence="6">
    <location>
        <begin position="24"/>
        <end position="220"/>
    </location>
</feature>
<keyword evidence="2" id="KW-0805">Transcription regulation</keyword>
<dbReference type="Gene3D" id="2.60.40.3960">
    <property type="entry name" value="Velvet domain"/>
    <property type="match status" value="1"/>
</dbReference>
<dbReference type="InterPro" id="IPR038491">
    <property type="entry name" value="Velvet_dom_sf"/>
</dbReference>
<reference evidence="7" key="1">
    <citation type="submission" date="2020-01" db="EMBL/GenBank/DDBJ databases">
        <title>Genome Sequencing of Three Apophysomyces-Like Fungal Strains Confirms a Novel Fungal Genus in the Mucoromycota with divergent Burkholderia-like Endosymbiotic Bacteria.</title>
        <authorList>
            <person name="Stajich J.E."/>
            <person name="Macias A.M."/>
            <person name="Carter-House D."/>
            <person name="Lovett B."/>
            <person name="Kasson L.R."/>
            <person name="Berry K."/>
            <person name="Grigoriev I."/>
            <person name="Chang Y."/>
            <person name="Spatafora J."/>
            <person name="Kasson M.T."/>
        </authorList>
    </citation>
    <scope>NUCLEOTIDE SEQUENCE</scope>
    <source>
        <strain evidence="7">NRRL A-21654</strain>
    </source>
</reference>
<evidence type="ECO:0000256" key="5">
    <source>
        <dbReference type="SAM" id="MobiDB-lite"/>
    </source>
</evidence>
<evidence type="ECO:0000256" key="3">
    <source>
        <dbReference type="ARBA" id="ARBA00023163"/>
    </source>
</evidence>
<protein>
    <recommendedName>
        <fullName evidence="6">Velvet domain-containing protein</fullName>
    </recommendedName>
</protein>
<evidence type="ECO:0000313" key="7">
    <source>
        <dbReference type="EMBL" id="KAF7730821.1"/>
    </source>
</evidence>
<dbReference type="PROSITE" id="PS51821">
    <property type="entry name" value="VELVET"/>
    <property type="match status" value="1"/>
</dbReference>
<dbReference type="EMBL" id="JABAYA010000013">
    <property type="protein sequence ID" value="KAF7730821.1"/>
    <property type="molecule type" value="Genomic_DNA"/>
</dbReference>
<feature type="region of interest" description="Disordered" evidence="5">
    <location>
        <begin position="217"/>
        <end position="288"/>
    </location>
</feature>
<dbReference type="PANTHER" id="PTHR33572">
    <property type="entry name" value="SPORE DEVELOPMENT REGULATOR VOSA"/>
    <property type="match status" value="1"/>
</dbReference>
<feature type="compositionally biased region" description="Low complexity" evidence="5">
    <location>
        <begin position="242"/>
        <end position="256"/>
    </location>
</feature>